<keyword evidence="1" id="KW-0812">Transmembrane</keyword>
<protein>
    <submittedName>
        <fullName evidence="2">Uncharacterized protein</fullName>
    </submittedName>
</protein>
<keyword evidence="1" id="KW-1133">Transmembrane helix</keyword>
<dbReference type="EMBL" id="JANQDX010000013">
    <property type="protein sequence ID" value="KAL0913628.1"/>
    <property type="molecule type" value="Genomic_DNA"/>
</dbReference>
<sequence length="153" mass="17362">MPKDGINSNYSPMLEFAILKEQDRINKEAFLRFVVNNYIDISNGRLILLEEIIVLKMNRPQGFLAYDVQGRTDLLQSPFFDLNLEVDDIVDNYVDRILFTLVPSIDKHLPFGHWRLIGRPPTSSPPATSPASNTIGISCLLVVSLGLLILFFR</sequence>
<organism evidence="2 3">
    <name type="scientific">Dendrobium thyrsiflorum</name>
    <name type="common">Pinecone-like raceme dendrobium</name>
    <name type="synonym">Orchid</name>
    <dbReference type="NCBI Taxonomy" id="117978"/>
    <lineage>
        <taxon>Eukaryota</taxon>
        <taxon>Viridiplantae</taxon>
        <taxon>Streptophyta</taxon>
        <taxon>Embryophyta</taxon>
        <taxon>Tracheophyta</taxon>
        <taxon>Spermatophyta</taxon>
        <taxon>Magnoliopsida</taxon>
        <taxon>Liliopsida</taxon>
        <taxon>Asparagales</taxon>
        <taxon>Orchidaceae</taxon>
        <taxon>Epidendroideae</taxon>
        <taxon>Malaxideae</taxon>
        <taxon>Dendrobiinae</taxon>
        <taxon>Dendrobium</taxon>
    </lineage>
</organism>
<name>A0ABD0ULY1_DENTH</name>
<evidence type="ECO:0000256" key="1">
    <source>
        <dbReference type="SAM" id="Phobius"/>
    </source>
</evidence>
<evidence type="ECO:0000313" key="2">
    <source>
        <dbReference type="EMBL" id="KAL0913628.1"/>
    </source>
</evidence>
<proteinExistence type="predicted"/>
<comment type="caution">
    <text evidence="2">The sequence shown here is derived from an EMBL/GenBank/DDBJ whole genome shotgun (WGS) entry which is preliminary data.</text>
</comment>
<evidence type="ECO:0000313" key="3">
    <source>
        <dbReference type="Proteomes" id="UP001552299"/>
    </source>
</evidence>
<dbReference type="Proteomes" id="UP001552299">
    <property type="component" value="Unassembled WGS sequence"/>
</dbReference>
<accession>A0ABD0ULY1</accession>
<reference evidence="2 3" key="1">
    <citation type="journal article" date="2024" name="Plant Biotechnol. J.">
        <title>Dendrobium thyrsiflorum genome and its molecular insights into genes involved in important horticultural traits.</title>
        <authorList>
            <person name="Chen B."/>
            <person name="Wang J.Y."/>
            <person name="Zheng P.J."/>
            <person name="Li K.L."/>
            <person name="Liang Y.M."/>
            <person name="Chen X.F."/>
            <person name="Zhang C."/>
            <person name="Zhao X."/>
            <person name="He X."/>
            <person name="Zhang G.Q."/>
            <person name="Liu Z.J."/>
            <person name="Xu Q."/>
        </authorList>
    </citation>
    <scope>NUCLEOTIDE SEQUENCE [LARGE SCALE GENOMIC DNA]</scope>
    <source>
        <strain evidence="2">GZMU011</strain>
    </source>
</reference>
<gene>
    <name evidence="2" type="ORF">M5K25_017106</name>
</gene>
<dbReference type="AlphaFoldDB" id="A0ABD0ULY1"/>
<keyword evidence="1" id="KW-0472">Membrane</keyword>
<keyword evidence="3" id="KW-1185">Reference proteome</keyword>
<feature type="transmembrane region" description="Helical" evidence="1">
    <location>
        <begin position="134"/>
        <end position="152"/>
    </location>
</feature>